<gene>
    <name evidence="3" type="ORF">EIZ93_10370</name>
</gene>
<dbReference type="Proteomes" id="UP000359125">
    <property type="component" value="Unassembled WGS sequence"/>
</dbReference>
<dbReference type="Pfam" id="PF00534">
    <property type="entry name" value="Glycos_transf_1"/>
    <property type="match status" value="1"/>
</dbReference>
<name>A0A5P0J7G8_ECOLX</name>
<organism evidence="3 4">
    <name type="scientific">Escherichia coli</name>
    <dbReference type="NCBI Taxonomy" id="562"/>
    <lineage>
        <taxon>Bacteria</taxon>
        <taxon>Pseudomonadati</taxon>
        <taxon>Pseudomonadota</taxon>
        <taxon>Gammaproteobacteria</taxon>
        <taxon>Enterobacterales</taxon>
        <taxon>Enterobacteriaceae</taxon>
        <taxon>Escherichia</taxon>
    </lineage>
</organism>
<dbReference type="CDD" id="cd03820">
    <property type="entry name" value="GT4_AmsD-like"/>
    <property type="match status" value="1"/>
</dbReference>
<dbReference type="EMBL" id="RYCF01000025">
    <property type="protein sequence ID" value="MQK24715.1"/>
    <property type="molecule type" value="Genomic_DNA"/>
</dbReference>
<dbReference type="RefSeq" id="WP_063501627.1">
    <property type="nucleotide sequence ID" value="NZ_CP139125.1"/>
</dbReference>
<dbReference type="InterPro" id="IPR028098">
    <property type="entry name" value="Glyco_trans_4-like_N"/>
</dbReference>
<evidence type="ECO:0000313" key="3">
    <source>
        <dbReference type="EMBL" id="MQK24715.1"/>
    </source>
</evidence>
<evidence type="ECO:0000259" key="1">
    <source>
        <dbReference type="Pfam" id="PF00534"/>
    </source>
</evidence>
<sequence>MCKNLVFVVADITATGGIERVITHLGSHFISYGYNVEILSVHQSNKEIAYDLDPAVKVTFVDSNIKPIGKPGSVYKLWSHIISSFRLNIELFKRRNSIVVLNSFPVSLISFFCGVINKRCVVVEHVYYNYYGRLIREIRSILYKKFAKIIVLTERDKRDYEMEGVSVITIPNPLCSVSKRKPNTNILNKKIIAVGRLEYQKGFDILIKVFYEIPATIRKGWVLDIYGDGSELENLQLLIKKYSLQDNIFLKGNAKNITQLYYLYDFFVFSSRFEGFGMVLLEAMNAGLPCISFDCPTGPSEILHSGEYGLLCPNGDMEALRTAMISLMRDEIKREELSTKSVTRSNDYSISVIGQQWNDLFIKLESKKHE</sequence>
<dbReference type="SUPFAM" id="SSF53756">
    <property type="entry name" value="UDP-Glycosyltransferase/glycogen phosphorylase"/>
    <property type="match status" value="1"/>
</dbReference>
<evidence type="ECO:0000313" key="4">
    <source>
        <dbReference type="Proteomes" id="UP000359125"/>
    </source>
</evidence>
<dbReference type="AlphaFoldDB" id="A0A5P0J7G8"/>
<dbReference type="InterPro" id="IPR001296">
    <property type="entry name" value="Glyco_trans_1"/>
</dbReference>
<accession>A0A5P0J7G8</accession>
<keyword evidence="3" id="KW-0808">Transferase</keyword>
<dbReference type="GO" id="GO:1901135">
    <property type="term" value="P:carbohydrate derivative metabolic process"/>
    <property type="evidence" value="ECO:0007669"/>
    <property type="project" value="UniProtKB-ARBA"/>
</dbReference>
<dbReference type="PANTHER" id="PTHR12526:SF630">
    <property type="entry name" value="GLYCOSYLTRANSFERASE"/>
    <property type="match status" value="1"/>
</dbReference>
<dbReference type="PANTHER" id="PTHR12526">
    <property type="entry name" value="GLYCOSYLTRANSFERASE"/>
    <property type="match status" value="1"/>
</dbReference>
<comment type="caution">
    <text evidence="3">The sequence shown here is derived from an EMBL/GenBank/DDBJ whole genome shotgun (WGS) entry which is preliminary data.</text>
</comment>
<dbReference type="Gene3D" id="3.40.50.2000">
    <property type="entry name" value="Glycogen Phosphorylase B"/>
    <property type="match status" value="2"/>
</dbReference>
<feature type="domain" description="Glycosyl transferase family 1" evidence="1">
    <location>
        <begin position="187"/>
        <end position="340"/>
    </location>
</feature>
<dbReference type="Pfam" id="PF13439">
    <property type="entry name" value="Glyco_transf_4"/>
    <property type="match status" value="1"/>
</dbReference>
<reference evidence="3 4" key="1">
    <citation type="journal article" date="2019" name="Environ. Health Perspect.">
        <title>Inter-host Transmission of Carbapenemase-Producing Escherichia coli among Humans and Backyard Animals.</title>
        <authorList>
            <person name="Li J."/>
            <person name="Bi Z."/>
            <person name="Ma S."/>
            <person name="Chen B."/>
            <person name="Cai C."/>
            <person name="He J."/>
            <person name="Schwarz S."/>
            <person name="Sun C."/>
            <person name="Zhou Y."/>
            <person name="Yin J."/>
            <person name="Hulth A."/>
            <person name="Wang Y."/>
            <person name="Shen Z."/>
            <person name="Wang S."/>
            <person name="Wu C."/>
            <person name="Nilsson L.E."/>
            <person name="Walsh T.R."/>
            <person name="Borjesson S."/>
            <person name="Shen J."/>
            <person name="Sun Q."/>
            <person name="Wang Y."/>
        </authorList>
    </citation>
    <scope>NUCLEOTIDE SEQUENCE [LARGE SCALE GENOMIC DNA]</scope>
    <source>
        <strain evidence="3 4">A016f</strain>
    </source>
</reference>
<dbReference type="GO" id="GO:0016757">
    <property type="term" value="F:glycosyltransferase activity"/>
    <property type="evidence" value="ECO:0007669"/>
    <property type="project" value="InterPro"/>
</dbReference>
<feature type="domain" description="Glycosyltransferase subfamily 4-like N-terminal" evidence="2">
    <location>
        <begin position="16"/>
        <end position="173"/>
    </location>
</feature>
<proteinExistence type="predicted"/>
<protein>
    <submittedName>
        <fullName evidence="3">Glycosyltransferase family 4 protein</fullName>
    </submittedName>
</protein>
<evidence type="ECO:0000259" key="2">
    <source>
        <dbReference type="Pfam" id="PF13439"/>
    </source>
</evidence>